<feature type="domain" description="Sigma-54 factor interaction" evidence="7">
    <location>
        <begin position="148"/>
        <end position="357"/>
    </location>
</feature>
<dbReference type="Gene3D" id="1.10.10.60">
    <property type="entry name" value="Homeodomain-like"/>
    <property type="match status" value="1"/>
</dbReference>
<dbReference type="InterPro" id="IPR002197">
    <property type="entry name" value="HTH_Fis"/>
</dbReference>
<dbReference type="SUPFAM" id="SSF52172">
    <property type="entry name" value="CheY-like"/>
    <property type="match status" value="1"/>
</dbReference>
<dbReference type="SUPFAM" id="SSF52540">
    <property type="entry name" value="P-loop containing nucleoside triphosphate hydrolases"/>
    <property type="match status" value="1"/>
</dbReference>
<keyword evidence="6" id="KW-0597">Phosphoprotein</keyword>
<dbReference type="InterPro" id="IPR011006">
    <property type="entry name" value="CheY-like_superfamily"/>
</dbReference>
<organism evidence="9 10">
    <name type="scientific">Paracoccus fistulariae</name>
    <dbReference type="NCBI Taxonomy" id="658446"/>
    <lineage>
        <taxon>Bacteria</taxon>
        <taxon>Pseudomonadati</taxon>
        <taxon>Pseudomonadota</taxon>
        <taxon>Alphaproteobacteria</taxon>
        <taxon>Rhodobacterales</taxon>
        <taxon>Paracoccaceae</taxon>
        <taxon>Paracoccus</taxon>
    </lineage>
</organism>
<feature type="domain" description="Response regulatory" evidence="8">
    <location>
        <begin position="8"/>
        <end position="122"/>
    </location>
</feature>
<dbReference type="Gene3D" id="3.40.50.2300">
    <property type="match status" value="1"/>
</dbReference>
<dbReference type="EMBL" id="CP067136">
    <property type="protein sequence ID" value="WCR06914.1"/>
    <property type="molecule type" value="Genomic_DNA"/>
</dbReference>
<evidence type="ECO:0000256" key="6">
    <source>
        <dbReference type="PROSITE-ProRule" id="PRU00169"/>
    </source>
</evidence>
<evidence type="ECO:0000256" key="3">
    <source>
        <dbReference type="ARBA" id="ARBA00023012"/>
    </source>
</evidence>
<keyword evidence="10" id="KW-1185">Reference proteome</keyword>
<dbReference type="InterPro" id="IPR058031">
    <property type="entry name" value="AAA_lid_NorR"/>
</dbReference>
<evidence type="ECO:0000256" key="2">
    <source>
        <dbReference type="ARBA" id="ARBA00022840"/>
    </source>
</evidence>
<sequence length="432" mass="46601">MSQMNDPVVYVVDDDADLLPALVEVIEGSGWPARGFSDAEAMLAALQPDWNGVILSDMRMPGMTGLQLLERAQEQAPEVPFILFTAHGDIPTAVQAIRGGAFNFLEKTSPSDYLREILRRALESRRLNLENRQLRARISSGDSLKSRLPGKSQVMRDLRREIAAVAGLDVAVLLSGEPGTGKAVAAQAIHDNADRGGDYVVLDCGALKDISIEAALLGDGAALGALAQAAGGTLYLARIAALSHAAQAQLVGLLDGIGPDGPRLVASVEGGIAKLRSDGMLDDDLYYRLSLAEIELPPLRQRDDDVFLLLAQFLREAATRHRREIPQPPAQDLRAYRRYHWPGNLRELRNVAEKLVIGLRVTLQPDAEGDAPLAPDALGYDAAMEEFESALLQAALQKTGGRKAEAAEALGIPRKRLYLRMKACGLLDSGQN</sequence>
<dbReference type="InterPro" id="IPR001789">
    <property type="entry name" value="Sig_transdc_resp-reg_receiver"/>
</dbReference>
<evidence type="ECO:0000256" key="1">
    <source>
        <dbReference type="ARBA" id="ARBA00022741"/>
    </source>
</evidence>
<dbReference type="InterPro" id="IPR009057">
    <property type="entry name" value="Homeodomain-like_sf"/>
</dbReference>
<keyword evidence="4" id="KW-0805">Transcription regulation</keyword>
<dbReference type="InterPro" id="IPR025944">
    <property type="entry name" value="Sigma_54_int_dom_CS"/>
</dbReference>
<reference evidence="9 10" key="1">
    <citation type="submission" date="2021-01" db="EMBL/GenBank/DDBJ databases">
        <title>Biogeographic distribution of Paracoccus.</title>
        <authorList>
            <person name="Hollensteiner J."/>
            <person name="Leineberger J."/>
            <person name="Brinkhoff T."/>
            <person name="Daniel R."/>
        </authorList>
    </citation>
    <scope>NUCLEOTIDE SEQUENCE [LARGE SCALE GENOMIC DNA]</scope>
    <source>
        <strain evidence="9 10">KCTC 22803</strain>
    </source>
</reference>
<dbReference type="Proteomes" id="UP001219349">
    <property type="component" value="Chromosome"/>
</dbReference>
<dbReference type="InterPro" id="IPR002078">
    <property type="entry name" value="Sigma_54_int"/>
</dbReference>
<evidence type="ECO:0000259" key="7">
    <source>
        <dbReference type="PROSITE" id="PS50045"/>
    </source>
</evidence>
<keyword evidence="5" id="KW-0804">Transcription</keyword>
<evidence type="ECO:0000313" key="10">
    <source>
        <dbReference type="Proteomes" id="UP001219349"/>
    </source>
</evidence>
<evidence type="ECO:0000256" key="4">
    <source>
        <dbReference type="ARBA" id="ARBA00023015"/>
    </source>
</evidence>
<feature type="modified residue" description="4-aspartylphosphate" evidence="6">
    <location>
        <position position="57"/>
    </location>
</feature>
<dbReference type="PROSITE" id="PS00688">
    <property type="entry name" value="SIGMA54_INTERACT_3"/>
    <property type="match status" value="1"/>
</dbReference>
<dbReference type="PROSITE" id="PS50045">
    <property type="entry name" value="SIGMA54_INTERACT_4"/>
    <property type="match status" value="1"/>
</dbReference>
<accession>A0ABY7SIT7</accession>
<dbReference type="Pfam" id="PF25601">
    <property type="entry name" value="AAA_lid_14"/>
    <property type="match status" value="1"/>
</dbReference>
<evidence type="ECO:0000256" key="5">
    <source>
        <dbReference type="ARBA" id="ARBA00023163"/>
    </source>
</evidence>
<dbReference type="Pfam" id="PF00072">
    <property type="entry name" value="Response_reg"/>
    <property type="match status" value="1"/>
</dbReference>
<keyword evidence="1" id="KW-0547">Nucleotide-binding</keyword>
<dbReference type="InterPro" id="IPR027417">
    <property type="entry name" value="P-loop_NTPase"/>
</dbReference>
<dbReference type="Pfam" id="PF00158">
    <property type="entry name" value="Sigma54_activat"/>
    <property type="match status" value="1"/>
</dbReference>
<name>A0ABY7SIT7_9RHOB</name>
<dbReference type="PROSITE" id="PS50110">
    <property type="entry name" value="RESPONSE_REGULATORY"/>
    <property type="match status" value="1"/>
</dbReference>
<protein>
    <submittedName>
        <fullName evidence="9">Sigma-54-dependent Fis family transcriptional regulator</fullName>
    </submittedName>
</protein>
<evidence type="ECO:0000259" key="8">
    <source>
        <dbReference type="PROSITE" id="PS50110"/>
    </source>
</evidence>
<dbReference type="SUPFAM" id="SSF46689">
    <property type="entry name" value="Homeodomain-like"/>
    <property type="match status" value="1"/>
</dbReference>
<dbReference type="Gene3D" id="3.40.50.300">
    <property type="entry name" value="P-loop containing nucleotide triphosphate hydrolases"/>
    <property type="match status" value="1"/>
</dbReference>
<dbReference type="SMART" id="SM00448">
    <property type="entry name" value="REC"/>
    <property type="match status" value="1"/>
</dbReference>
<dbReference type="PANTHER" id="PTHR32071:SF29">
    <property type="entry name" value="PHOSPHOGLYCERATE TRANSPORT SYSTEM TRANSCRIPTIONAL REGULATORY PROTEIN PGTA"/>
    <property type="match status" value="1"/>
</dbReference>
<dbReference type="Gene3D" id="1.10.8.60">
    <property type="match status" value="1"/>
</dbReference>
<dbReference type="PRINTS" id="PR01590">
    <property type="entry name" value="HTHFIS"/>
</dbReference>
<dbReference type="Pfam" id="PF02954">
    <property type="entry name" value="HTH_8"/>
    <property type="match status" value="1"/>
</dbReference>
<keyword evidence="3" id="KW-0902">Two-component regulatory system</keyword>
<keyword evidence="2" id="KW-0067">ATP-binding</keyword>
<dbReference type="PANTHER" id="PTHR32071">
    <property type="entry name" value="TRANSCRIPTIONAL REGULATORY PROTEIN"/>
    <property type="match status" value="1"/>
</dbReference>
<proteinExistence type="predicted"/>
<evidence type="ECO:0000313" key="9">
    <source>
        <dbReference type="EMBL" id="WCR06914.1"/>
    </source>
</evidence>
<gene>
    <name evidence="9" type="ORF">JHX87_15805</name>
</gene>